<dbReference type="EMBL" id="CP022405">
    <property type="protein sequence ID" value="QDY33692.1"/>
    <property type="molecule type" value="Genomic_DNA"/>
</dbReference>
<dbReference type="RefSeq" id="WP_052500391.1">
    <property type="nucleotide sequence ID" value="NZ_CP022405.1"/>
</dbReference>
<dbReference type="AlphaFoldDB" id="A0AAE4Z1T7"/>
<dbReference type="Proteomes" id="UP000962161">
    <property type="component" value="Chromosome"/>
</dbReference>
<feature type="region of interest" description="Disordered" evidence="1">
    <location>
        <begin position="236"/>
        <end position="261"/>
    </location>
</feature>
<feature type="compositionally biased region" description="Basic and acidic residues" evidence="1">
    <location>
        <begin position="244"/>
        <end position="261"/>
    </location>
</feature>
<protein>
    <submittedName>
        <fullName evidence="2">Uncharacterized protein</fullName>
    </submittedName>
</protein>
<sequence>MAEFLGTVKLGTFYHRGEELPLPTRPWQSGTYPNALSKRGEGDTPKFSGNISDWTIGDTSSHDNKKLKWVKIKDGDKTLLICDRIVLNSINCDELNSGGYVDGTKITIDGQKYLCRLLSGGNDCRDDNRRYSAGCTPTNNEWDRFICNEDSIKGIPKPNSNDLDCIDDTYKSLDGEHNKLWNWWGSYNWCKEIYKKNSKYRVVRGFKSARYFNDDYDGFYIGNGVGWRPVLEVLNSDNEDSEGNDSRDSNTEDNNPKDTTTKKFLIKQNDNYYTIDNEYIDLGKINTKNDLNNLLDKYGFQDLSLITREFDGKKVHMYKDKNDIWETDSELDMKNVEDDIQLVEENNEKYIKYGFTKCNIPDEIKNINDGKFEVFMKE</sequence>
<accession>A0AAE4Z1T7</accession>
<reference evidence="2" key="1">
    <citation type="submission" date="2017-07" db="EMBL/GenBank/DDBJ databases">
        <title>Genome sequencing of BoNT-producing clostridia.</title>
        <authorList>
            <person name="Williamson C."/>
        </authorList>
    </citation>
    <scope>NUCLEOTIDE SEQUENCE</scope>
    <source>
        <strain evidence="2">AM553</strain>
    </source>
</reference>
<evidence type="ECO:0000313" key="3">
    <source>
        <dbReference type="Proteomes" id="UP000962161"/>
    </source>
</evidence>
<proteinExistence type="predicted"/>
<evidence type="ECO:0000256" key="1">
    <source>
        <dbReference type="SAM" id="MobiDB-lite"/>
    </source>
</evidence>
<name>A0AAE4Z1T7_CLOSG</name>
<organism evidence="2 3">
    <name type="scientific">Clostridium sporogenes</name>
    <dbReference type="NCBI Taxonomy" id="1509"/>
    <lineage>
        <taxon>Bacteria</taxon>
        <taxon>Bacillati</taxon>
        <taxon>Bacillota</taxon>
        <taxon>Clostridia</taxon>
        <taxon>Eubacteriales</taxon>
        <taxon>Clostridiaceae</taxon>
        <taxon>Clostridium</taxon>
    </lineage>
</organism>
<evidence type="ECO:0000313" key="2">
    <source>
        <dbReference type="EMBL" id="QDY33692.1"/>
    </source>
</evidence>
<gene>
    <name evidence="2" type="ORF">CGS26_15525</name>
</gene>